<keyword evidence="5" id="KW-0645">Protease</keyword>
<evidence type="ECO:0000313" key="15">
    <source>
        <dbReference type="EMBL" id="VYU20515.1"/>
    </source>
</evidence>
<feature type="transmembrane region" description="Helical" evidence="13">
    <location>
        <begin position="90"/>
        <end position="112"/>
    </location>
</feature>
<dbReference type="AlphaFoldDB" id="A0A6N3CX50"/>
<comment type="subcellular location">
    <subcellularLocation>
        <location evidence="2">Cell membrane</location>
        <topology evidence="2">Multi-pass membrane protein</topology>
    </subcellularLocation>
</comment>
<comment type="similarity">
    <text evidence="3">Belongs to the peptidase M50B family.</text>
</comment>
<keyword evidence="7" id="KW-0479">Metal-binding</keyword>
<accession>A0A6N3CX50</accession>
<feature type="transmembrane region" description="Helical" evidence="13">
    <location>
        <begin position="124"/>
        <end position="144"/>
    </location>
</feature>
<protein>
    <submittedName>
        <fullName evidence="15">Peptidase family M50</fullName>
    </submittedName>
</protein>
<dbReference type="Pfam" id="PF02163">
    <property type="entry name" value="Peptidase_M50"/>
    <property type="match status" value="1"/>
</dbReference>
<sequence length="210" mass="22789">MLFSGISLTMILASIPALIIAAAGHEFAHAKVADMLGDSTPRSMGRLTLNPVAHLDLIGSIAFLVGGFGWAKPVMVNPSNFRDPRTDSTLVSIAGPASNVLMAFLGYLALRFLESYGLLTNESLELILTLIVVYNINFAILNMMPIPPLDGSRIITSLLPGSWQFTLERLSFVSLILLILVLNTPIASKIFIPLQQTILQLFDRIVSVIL</sequence>
<comment type="cofactor">
    <cofactor evidence="1">
        <name>Zn(2+)</name>
        <dbReference type="ChEBI" id="CHEBI:29105"/>
    </cofactor>
</comment>
<dbReference type="EMBL" id="CACRUF010000044">
    <property type="protein sequence ID" value="VYU20515.1"/>
    <property type="molecule type" value="Genomic_DNA"/>
</dbReference>
<feature type="transmembrane region" description="Helical" evidence="13">
    <location>
        <begin position="170"/>
        <end position="192"/>
    </location>
</feature>
<feature type="transmembrane region" description="Helical" evidence="13">
    <location>
        <begin position="6"/>
        <end position="28"/>
    </location>
</feature>
<dbReference type="InterPro" id="IPR052348">
    <property type="entry name" value="Metallopeptidase_M50B"/>
</dbReference>
<dbReference type="PANTHER" id="PTHR35864">
    <property type="entry name" value="ZINC METALLOPROTEASE MJ0611-RELATED"/>
    <property type="match status" value="1"/>
</dbReference>
<dbReference type="InterPro" id="IPR044537">
    <property type="entry name" value="Rip2-like"/>
</dbReference>
<proteinExistence type="inferred from homology"/>
<evidence type="ECO:0000256" key="10">
    <source>
        <dbReference type="ARBA" id="ARBA00022989"/>
    </source>
</evidence>
<evidence type="ECO:0000256" key="8">
    <source>
        <dbReference type="ARBA" id="ARBA00022801"/>
    </source>
</evidence>
<evidence type="ECO:0000256" key="1">
    <source>
        <dbReference type="ARBA" id="ARBA00001947"/>
    </source>
</evidence>
<evidence type="ECO:0000256" key="12">
    <source>
        <dbReference type="ARBA" id="ARBA00023136"/>
    </source>
</evidence>
<dbReference type="PANTHER" id="PTHR35864:SF1">
    <property type="entry name" value="ZINC METALLOPROTEASE YWHC-RELATED"/>
    <property type="match status" value="1"/>
</dbReference>
<keyword evidence="8" id="KW-0378">Hydrolase</keyword>
<feature type="domain" description="Peptidase M50" evidence="14">
    <location>
        <begin position="123"/>
        <end position="160"/>
    </location>
</feature>
<dbReference type="GO" id="GO:0005886">
    <property type="term" value="C:plasma membrane"/>
    <property type="evidence" value="ECO:0007669"/>
    <property type="project" value="UniProtKB-SubCell"/>
</dbReference>
<evidence type="ECO:0000256" key="5">
    <source>
        <dbReference type="ARBA" id="ARBA00022670"/>
    </source>
</evidence>
<name>A0A6N3CX50_9FIRM</name>
<gene>
    <name evidence="15" type="ORF">VDLFYP95_01776</name>
</gene>
<evidence type="ECO:0000256" key="2">
    <source>
        <dbReference type="ARBA" id="ARBA00004651"/>
    </source>
</evidence>
<dbReference type="CDD" id="cd06158">
    <property type="entry name" value="S2P-M50_like_1"/>
    <property type="match status" value="1"/>
</dbReference>
<dbReference type="GO" id="GO:0046872">
    <property type="term" value="F:metal ion binding"/>
    <property type="evidence" value="ECO:0007669"/>
    <property type="project" value="UniProtKB-KW"/>
</dbReference>
<dbReference type="GO" id="GO:0008237">
    <property type="term" value="F:metallopeptidase activity"/>
    <property type="evidence" value="ECO:0007669"/>
    <property type="project" value="UniProtKB-KW"/>
</dbReference>
<dbReference type="GO" id="GO:0006508">
    <property type="term" value="P:proteolysis"/>
    <property type="evidence" value="ECO:0007669"/>
    <property type="project" value="UniProtKB-KW"/>
</dbReference>
<dbReference type="InterPro" id="IPR008915">
    <property type="entry name" value="Peptidase_M50"/>
</dbReference>
<reference evidence="15" key="1">
    <citation type="submission" date="2019-11" db="EMBL/GenBank/DDBJ databases">
        <authorList>
            <person name="Feng L."/>
        </authorList>
    </citation>
    <scope>NUCLEOTIDE SEQUENCE</scope>
    <source>
        <strain evidence="15">VdisparLFYP95</strain>
    </source>
</reference>
<evidence type="ECO:0000256" key="6">
    <source>
        <dbReference type="ARBA" id="ARBA00022692"/>
    </source>
</evidence>
<dbReference type="RefSeq" id="WP_156719856.1">
    <property type="nucleotide sequence ID" value="NZ_CACRUF010000044.1"/>
</dbReference>
<evidence type="ECO:0000256" key="3">
    <source>
        <dbReference type="ARBA" id="ARBA00007931"/>
    </source>
</evidence>
<evidence type="ECO:0000256" key="7">
    <source>
        <dbReference type="ARBA" id="ARBA00022723"/>
    </source>
</evidence>
<keyword evidence="10 13" id="KW-1133">Transmembrane helix</keyword>
<keyword evidence="11" id="KW-0482">Metalloprotease</keyword>
<organism evidence="15">
    <name type="scientific">Veillonella dispar</name>
    <dbReference type="NCBI Taxonomy" id="39778"/>
    <lineage>
        <taxon>Bacteria</taxon>
        <taxon>Bacillati</taxon>
        <taxon>Bacillota</taxon>
        <taxon>Negativicutes</taxon>
        <taxon>Veillonellales</taxon>
        <taxon>Veillonellaceae</taxon>
        <taxon>Veillonella</taxon>
    </lineage>
</organism>
<evidence type="ECO:0000259" key="14">
    <source>
        <dbReference type="Pfam" id="PF02163"/>
    </source>
</evidence>
<evidence type="ECO:0000256" key="13">
    <source>
        <dbReference type="SAM" id="Phobius"/>
    </source>
</evidence>
<evidence type="ECO:0000256" key="11">
    <source>
        <dbReference type="ARBA" id="ARBA00023049"/>
    </source>
</evidence>
<keyword evidence="6 13" id="KW-0812">Transmembrane</keyword>
<feature type="transmembrane region" description="Helical" evidence="13">
    <location>
        <begin position="49"/>
        <end position="70"/>
    </location>
</feature>
<keyword evidence="4" id="KW-1003">Cell membrane</keyword>
<keyword evidence="9" id="KW-0862">Zinc</keyword>
<keyword evidence="12 13" id="KW-0472">Membrane</keyword>
<evidence type="ECO:0000256" key="9">
    <source>
        <dbReference type="ARBA" id="ARBA00022833"/>
    </source>
</evidence>
<evidence type="ECO:0000256" key="4">
    <source>
        <dbReference type="ARBA" id="ARBA00022475"/>
    </source>
</evidence>